<dbReference type="EMBL" id="GECU01030717">
    <property type="protein sequence ID" value="JAS76989.1"/>
    <property type="molecule type" value="Transcribed_RNA"/>
</dbReference>
<evidence type="ECO:0000313" key="1">
    <source>
        <dbReference type="EMBL" id="JAS76989.1"/>
    </source>
</evidence>
<sequence>RCEAQGIARNLERFETAFMVCFWSTALHRIHKVSKTIQSGTVDVLLVRDLYGSLEEYFVSERNNFSYFEELGMKITKTETYDSYEKDTSRQTKRKVWPDETRSEEVNLTGRDDLRINTFLPILDSFICEFKRRKVAYSDFVDKFYFLTQLCDSKTDINITEEELRNKATKLHQIYQNDLDSDFIEECIHFQKHCAVGMDNPSDKTLEGISTFLRKN</sequence>
<feature type="non-terminal residue" evidence="1">
    <location>
        <position position="216"/>
    </location>
</feature>
<accession>A0A1B6HQN7</accession>
<name>A0A1B6HQN7_9HEMI</name>
<gene>
    <name evidence="1" type="ORF">g.2887</name>
</gene>
<organism evidence="1">
    <name type="scientific">Homalodisca liturata</name>
    <dbReference type="NCBI Taxonomy" id="320908"/>
    <lineage>
        <taxon>Eukaryota</taxon>
        <taxon>Metazoa</taxon>
        <taxon>Ecdysozoa</taxon>
        <taxon>Arthropoda</taxon>
        <taxon>Hexapoda</taxon>
        <taxon>Insecta</taxon>
        <taxon>Pterygota</taxon>
        <taxon>Neoptera</taxon>
        <taxon>Paraneoptera</taxon>
        <taxon>Hemiptera</taxon>
        <taxon>Auchenorrhyncha</taxon>
        <taxon>Membracoidea</taxon>
        <taxon>Cicadellidae</taxon>
        <taxon>Cicadellinae</taxon>
        <taxon>Proconiini</taxon>
        <taxon>Homalodisca</taxon>
    </lineage>
</organism>
<proteinExistence type="predicted"/>
<feature type="non-terminal residue" evidence="1">
    <location>
        <position position="1"/>
    </location>
</feature>
<dbReference type="AlphaFoldDB" id="A0A1B6HQN7"/>
<protein>
    <submittedName>
        <fullName evidence="1">Uncharacterized protein</fullName>
    </submittedName>
</protein>
<reference evidence="1" key="1">
    <citation type="submission" date="2015-11" db="EMBL/GenBank/DDBJ databases">
        <title>De novo transcriptome assembly of four potential Pierce s Disease insect vectors from Arizona vineyards.</title>
        <authorList>
            <person name="Tassone E.E."/>
        </authorList>
    </citation>
    <scope>NUCLEOTIDE SEQUENCE</scope>
</reference>